<dbReference type="PANTHER" id="PTHR34148">
    <property type="entry name" value="ADENOSYLCOBINAMIDE-GDP RIBAZOLETRANSFERASE"/>
    <property type="match status" value="1"/>
</dbReference>
<comment type="cofactor">
    <cofactor evidence="1 19">
        <name>Mg(2+)</name>
        <dbReference type="ChEBI" id="CHEBI:18420"/>
    </cofactor>
</comment>
<feature type="compositionally biased region" description="Basic and acidic residues" evidence="20">
    <location>
        <begin position="1"/>
        <end position="13"/>
    </location>
</feature>
<comment type="subcellular location">
    <subcellularLocation>
        <location evidence="2 19">Cell membrane</location>
        <topology evidence="2 19">Multi-pass membrane protein</topology>
    </subcellularLocation>
</comment>
<dbReference type="GO" id="GO:0051073">
    <property type="term" value="F:adenosylcobinamide-GDP ribazoletransferase activity"/>
    <property type="evidence" value="ECO:0007669"/>
    <property type="project" value="UniProtKB-EC"/>
</dbReference>
<keyword evidence="11 19" id="KW-0460">Magnesium</keyword>
<keyword evidence="13 19" id="KW-0472">Membrane</keyword>
<accession>A0ABU5E5D2</accession>
<evidence type="ECO:0000256" key="11">
    <source>
        <dbReference type="ARBA" id="ARBA00022842"/>
    </source>
</evidence>
<organism evidence="21 22">
    <name type="scientific">Dongia soli</name>
    <dbReference type="NCBI Taxonomy" id="600628"/>
    <lineage>
        <taxon>Bacteria</taxon>
        <taxon>Pseudomonadati</taxon>
        <taxon>Pseudomonadota</taxon>
        <taxon>Alphaproteobacteria</taxon>
        <taxon>Rhodospirillales</taxon>
        <taxon>Dongiaceae</taxon>
        <taxon>Dongia</taxon>
    </lineage>
</organism>
<evidence type="ECO:0000256" key="3">
    <source>
        <dbReference type="ARBA" id="ARBA00004663"/>
    </source>
</evidence>
<evidence type="ECO:0000256" key="4">
    <source>
        <dbReference type="ARBA" id="ARBA00010561"/>
    </source>
</evidence>
<protein>
    <recommendedName>
        <fullName evidence="6 19">Adenosylcobinamide-GDP ribazoletransferase</fullName>
        <ecNumber evidence="5 19">2.7.8.26</ecNumber>
    </recommendedName>
    <alternativeName>
        <fullName evidence="16 19">Cobalamin synthase</fullName>
    </alternativeName>
    <alternativeName>
        <fullName evidence="15 19">Cobalamin-5'-phosphate synthase</fullName>
    </alternativeName>
</protein>
<dbReference type="EMBL" id="JAXCLW010000001">
    <property type="protein sequence ID" value="MDY0881408.1"/>
    <property type="molecule type" value="Genomic_DNA"/>
</dbReference>
<feature type="region of interest" description="Disordered" evidence="20">
    <location>
        <begin position="1"/>
        <end position="90"/>
    </location>
</feature>
<comment type="catalytic activity">
    <reaction evidence="17 19">
        <text>alpha-ribazole + adenosylcob(III)inamide-GDP = adenosylcob(III)alamin + GMP + H(+)</text>
        <dbReference type="Rhea" id="RHEA:16049"/>
        <dbReference type="ChEBI" id="CHEBI:10329"/>
        <dbReference type="ChEBI" id="CHEBI:15378"/>
        <dbReference type="ChEBI" id="CHEBI:18408"/>
        <dbReference type="ChEBI" id="CHEBI:58115"/>
        <dbReference type="ChEBI" id="CHEBI:60487"/>
        <dbReference type="EC" id="2.7.8.26"/>
    </reaction>
</comment>
<evidence type="ECO:0000256" key="19">
    <source>
        <dbReference type="HAMAP-Rule" id="MF_00719"/>
    </source>
</evidence>
<evidence type="ECO:0000256" key="17">
    <source>
        <dbReference type="ARBA" id="ARBA00048623"/>
    </source>
</evidence>
<evidence type="ECO:0000256" key="8">
    <source>
        <dbReference type="ARBA" id="ARBA00022573"/>
    </source>
</evidence>
<evidence type="ECO:0000256" key="18">
    <source>
        <dbReference type="ARBA" id="ARBA00049504"/>
    </source>
</evidence>
<evidence type="ECO:0000256" key="2">
    <source>
        <dbReference type="ARBA" id="ARBA00004651"/>
    </source>
</evidence>
<feature type="transmembrane region" description="Helical" evidence="19">
    <location>
        <begin position="129"/>
        <end position="149"/>
    </location>
</feature>
<dbReference type="PANTHER" id="PTHR34148:SF1">
    <property type="entry name" value="ADENOSYLCOBINAMIDE-GDP RIBAZOLETRANSFERASE"/>
    <property type="match status" value="1"/>
</dbReference>
<evidence type="ECO:0000256" key="6">
    <source>
        <dbReference type="ARBA" id="ARBA00015850"/>
    </source>
</evidence>
<comment type="caution">
    <text evidence="21">The sequence shown here is derived from an EMBL/GenBank/DDBJ whole genome shotgun (WGS) entry which is preliminary data.</text>
</comment>
<comment type="catalytic activity">
    <reaction evidence="18 19">
        <text>alpha-ribazole 5'-phosphate + adenosylcob(III)inamide-GDP = adenosylcob(III)alamin 5'-phosphate + GMP + H(+)</text>
        <dbReference type="Rhea" id="RHEA:23560"/>
        <dbReference type="ChEBI" id="CHEBI:15378"/>
        <dbReference type="ChEBI" id="CHEBI:57918"/>
        <dbReference type="ChEBI" id="CHEBI:58115"/>
        <dbReference type="ChEBI" id="CHEBI:60487"/>
        <dbReference type="ChEBI" id="CHEBI:60493"/>
        <dbReference type="EC" id="2.7.8.26"/>
    </reaction>
</comment>
<evidence type="ECO:0000256" key="9">
    <source>
        <dbReference type="ARBA" id="ARBA00022679"/>
    </source>
</evidence>
<keyword evidence="22" id="KW-1185">Reference proteome</keyword>
<keyword evidence="7 19" id="KW-1003">Cell membrane</keyword>
<evidence type="ECO:0000256" key="20">
    <source>
        <dbReference type="SAM" id="MobiDB-lite"/>
    </source>
</evidence>
<reference evidence="21 22" key="1">
    <citation type="journal article" date="2016" name="Antonie Van Leeuwenhoek">
        <title>Dongia soli sp. nov., isolated from soil from Dokdo, Korea.</title>
        <authorList>
            <person name="Kim D.U."/>
            <person name="Lee H."/>
            <person name="Kim H."/>
            <person name="Kim S.G."/>
            <person name="Ka J.O."/>
        </authorList>
    </citation>
    <scope>NUCLEOTIDE SEQUENCE [LARGE SCALE GENOMIC DNA]</scope>
    <source>
        <strain evidence="21 22">D78</strain>
    </source>
</reference>
<dbReference type="HAMAP" id="MF_00719">
    <property type="entry name" value="CobS"/>
    <property type="match status" value="1"/>
</dbReference>
<dbReference type="RefSeq" id="WP_320506473.1">
    <property type="nucleotide sequence ID" value="NZ_JAXCLW010000001.1"/>
</dbReference>
<feature type="transmembrane region" description="Helical" evidence="19">
    <location>
        <begin position="274"/>
        <end position="307"/>
    </location>
</feature>
<sequence>MTQDRPQDDDQKGQDPALEGEPAEQDPGQPSAETAVSASHIDRTGAAVEADATATESHPAAHDTATGNESATAEAGRTASEPPRKPASPTASAYDRFARFWWRDLLAALGFFTRLPVRAPAIPLSEAVRAFPLVGALVGLIGLLAYIFALRLGLSVLLAAVLAVTATAVLTGALHEDGLADLADMLGVRGDRERKLAVMRDSTIGSYGVLALVIATLFKVGAIADLAVLPQVASAMISAHVLSRAVLPVAMRSLPLARPNGLAVHAGKPPADSMYWALGLGVVIVLLVGGPGAAIVATVSALVTAFLVAKLAQRHIGGYTGDVLGAIQQVVEVAVLINFVTFS</sequence>
<dbReference type="Proteomes" id="UP001279642">
    <property type="component" value="Unassembled WGS sequence"/>
</dbReference>
<evidence type="ECO:0000256" key="13">
    <source>
        <dbReference type="ARBA" id="ARBA00023136"/>
    </source>
</evidence>
<feature type="transmembrane region" description="Helical" evidence="19">
    <location>
        <begin position="204"/>
        <end position="228"/>
    </location>
</feature>
<feature type="transmembrane region" description="Helical" evidence="19">
    <location>
        <begin position="156"/>
        <end position="175"/>
    </location>
</feature>
<comment type="similarity">
    <text evidence="4 19">Belongs to the CobS family.</text>
</comment>
<name>A0ABU5E5D2_9PROT</name>
<comment type="function">
    <text evidence="14 19">Joins adenosylcobinamide-GDP and alpha-ribazole to generate adenosylcobalamin (Ado-cobalamin). Also synthesizes adenosylcobalamin 5'-phosphate from adenosylcobinamide-GDP and alpha-ribazole 5'-phosphate.</text>
</comment>
<evidence type="ECO:0000313" key="21">
    <source>
        <dbReference type="EMBL" id="MDY0881408.1"/>
    </source>
</evidence>
<evidence type="ECO:0000256" key="12">
    <source>
        <dbReference type="ARBA" id="ARBA00022989"/>
    </source>
</evidence>
<evidence type="ECO:0000256" key="10">
    <source>
        <dbReference type="ARBA" id="ARBA00022692"/>
    </source>
</evidence>
<keyword evidence="9 19" id="KW-0808">Transferase</keyword>
<comment type="pathway">
    <text evidence="3 19">Cofactor biosynthesis; adenosylcobalamin biosynthesis; adenosylcobalamin from cob(II)yrinate a,c-diamide: step 7/7.</text>
</comment>
<dbReference type="Pfam" id="PF02654">
    <property type="entry name" value="CobS"/>
    <property type="match status" value="1"/>
</dbReference>
<gene>
    <name evidence="19 21" type="primary">cobS</name>
    <name evidence="21" type="ORF">SMD27_00995</name>
</gene>
<proteinExistence type="inferred from homology"/>
<evidence type="ECO:0000256" key="14">
    <source>
        <dbReference type="ARBA" id="ARBA00025228"/>
    </source>
</evidence>
<keyword evidence="8 19" id="KW-0169">Cobalamin biosynthesis</keyword>
<evidence type="ECO:0000313" key="22">
    <source>
        <dbReference type="Proteomes" id="UP001279642"/>
    </source>
</evidence>
<evidence type="ECO:0000256" key="15">
    <source>
        <dbReference type="ARBA" id="ARBA00032605"/>
    </source>
</evidence>
<dbReference type="NCBIfam" id="TIGR00317">
    <property type="entry name" value="cobS"/>
    <property type="match status" value="1"/>
</dbReference>
<evidence type="ECO:0000256" key="7">
    <source>
        <dbReference type="ARBA" id="ARBA00022475"/>
    </source>
</evidence>
<evidence type="ECO:0000256" key="5">
    <source>
        <dbReference type="ARBA" id="ARBA00013200"/>
    </source>
</evidence>
<dbReference type="EC" id="2.7.8.26" evidence="5 19"/>
<keyword evidence="10 19" id="KW-0812">Transmembrane</keyword>
<evidence type="ECO:0000256" key="1">
    <source>
        <dbReference type="ARBA" id="ARBA00001946"/>
    </source>
</evidence>
<keyword evidence="12 19" id="KW-1133">Transmembrane helix</keyword>
<evidence type="ECO:0000256" key="16">
    <source>
        <dbReference type="ARBA" id="ARBA00032853"/>
    </source>
</evidence>
<dbReference type="InterPro" id="IPR003805">
    <property type="entry name" value="CobS"/>
</dbReference>